<comment type="similarity">
    <text evidence="1">Belongs to the asparaginase 1 family.</text>
</comment>
<dbReference type="EMBL" id="CP040915">
    <property type="protein sequence ID" value="QDC25644.1"/>
    <property type="molecule type" value="Genomic_DNA"/>
</dbReference>
<feature type="active site" description="O-isoaspartyl threonine intermediate" evidence="3">
    <location>
        <position position="15"/>
    </location>
</feature>
<proteinExistence type="inferred from homology"/>
<dbReference type="InterPro" id="IPR027474">
    <property type="entry name" value="L-asparaginase_N"/>
</dbReference>
<dbReference type="Pfam" id="PF17763">
    <property type="entry name" value="Asparaginase_C"/>
    <property type="match status" value="1"/>
</dbReference>
<dbReference type="Proteomes" id="UP000314616">
    <property type="component" value="Chromosome"/>
</dbReference>
<protein>
    <submittedName>
        <fullName evidence="6">Asparaginase</fullName>
    </submittedName>
</protein>
<dbReference type="AlphaFoldDB" id="A0A5B8C4X6"/>
<dbReference type="InterPro" id="IPR027473">
    <property type="entry name" value="L-asparaginase_C"/>
</dbReference>
<evidence type="ECO:0000256" key="2">
    <source>
        <dbReference type="ARBA" id="ARBA00022801"/>
    </source>
</evidence>
<feature type="domain" description="L-asparaginase N-terminal" evidence="4">
    <location>
        <begin position="7"/>
        <end position="193"/>
    </location>
</feature>
<dbReference type="FunFam" id="3.40.50.1170:FF:000001">
    <property type="entry name" value="L-asparaginase 2"/>
    <property type="match status" value="1"/>
</dbReference>
<dbReference type="OrthoDB" id="9788068at2"/>
<feature type="domain" description="Asparaginase/glutaminase C-terminal" evidence="5">
    <location>
        <begin position="213"/>
        <end position="324"/>
    </location>
</feature>
<dbReference type="KEGG" id="gyu:FE374_14425"/>
<dbReference type="SUPFAM" id="SSF53774">
    <property type="entry name" value="Glutaminase/Asparaginase"/>
    <property type="match status" value="1"/>
</dbReference>
<reference evidence="6 7" key="1">
    <citation type="submission" date="2019-05" db="EMBL/GenBank/DDBJ databases">
        <title>Georgenia *** sp. nov., and Georgenia *** sp. nov., isolated from the intestinal contents of plateau pika (Ochotona curzoniae) in the Qinghai-Tibet plateau of China.</title>
        <authorList>
            <person name="Tian Z."/>
        </authorList>
    </citation>
    <scope>NUCLEOTIDE SEQUENCE [LARGE SCALE GENOMIC DNA]</scope>
    <source>
        <strain evidence="6 7">Z443</strain>
    </source>
</reference>
<organism evidence="6 7">
    <name type="scientific">Georgenia yuyongxinii</name>
    <dbReference type="NCBI Taxonomy" id="2589797"/>
    <lineage>
        <taxon>Bacteria</taxon>
        <taxon>Bacillati</taxon>
        <taxon>Actinomycetota</taxon>
        <taxon>Actinomycetes</taxon>
        <taxon>Micrococcales</taxon>
        <taxon>Bogoriellaceae</taxon>
        <taxon>Georgenia</taxon>
    </lineage>
</organism>
<evidence type="ECO:0000256" key="1">
    <source>
        <dbReference type="ARBA" id="ARBA00010518"/>
    </source>
</evidence>
<dbReference type="Gene3D" id="3.40.50.1170">
    <property type="entry name" value="L-asparaginase, N-terminal domain"/>
    <property type="match status" value="1"/>
</dbReference>
<evidence type="ECO:0000259" key="5">
    <source>
        <dbReference type="Pfam" id="PF17763"/>
    </source>
</evidence>
<dbReference type="InterPro" id="IPR006034">
    <property type="entry name" value="Asparaginase/glutaminase-like"/>
</dbReference>
<dbReference type="PRINTS" id="PR00139">
    <property type="entry name" value="ASNGLNASE"/>
</dbReference>
<evidence type="ECO:0000256" key="3">
    <source>
        <dbReference type="PIRSR" id="PIRSR001220-1"/>
    </source>
</evidence>
<keyword evidence="2" id="KW-0378">Hydrolase</keyword>
<dbReference type="InterPro" id="IPR037152">
    <property type="entry name" value="L-asparaginase_N_sf"/>
</dbReference>
<dbReference type="InterPro" id="IPR004550">
    <property type="entry name" value="AsnASE_II"/>
</dbReference>
<dbReference type="Pfam" id="PF00710">
    <property type="entry name" value="Asparaginase"/>
    <property type="match status" value="1"/>
</dbReference>
<dbReference type="PIRSF" id="PIRSF500176">
    <property type="entry name" value="L_ASNase"/>
    <property type="match status" value="1"/>
</dbReference>
<dbReference type="PANTHER" id="PTHR11707">
    <property type="entry name" value="L-ASPARAGINASE"/>
    <property type="match status" value="1"/>
</dbReference>
<dbReference type="PIRSF" id="PIRSF001220">
    <property type="entry name" value="L-ASNase_gatD"/>
    <property type="match status" value="1"/>
</dbReference>
<name>A0A5B8C4X6_9MICO</name>
<gene>
    <name evidence="6" type="ORF">FE374_14425</name>
</gene>
<dbReference type="PANTHER" id="PTHR11707:SF28">
    <property type="entry name" value="60 KDA LYSOPHOSPHOLIPASE"/>
    <property type="match status" value="1"/>
</dbReference>
<evidence type="ECO:0000259" key="4">
    <source>
        <dbReference type="Pfam" id="PF00710"/>
    </source>
</evidence>
<dbReference type="InterPro" id="IPR036152">
    <property type="entry name" value="Asp/glu_Ase-like_sf"/>
</dbReference>
<dbReference type="RefSeq" id="WP_139929894.1">
    <property type="nucleotide sequence ID" value="NZ_CP040915.1"/>
</dbReference>
<dbReference type="GO" id="GO:0006528">
    <property type="term" value="P:asparagine metabolic process"/>
    <property type="evidence" value="ECO:0007669"/>
    <property type="project" value="InterPro"/>
</dbReference>
<evidence type="ECO:0000313" key="7">
    <source>
        <dbReference type="Proteomes" id="UP000314616"/>
    </source>
</evidence>
<dbReference type="SFLD" id="SFLDS00057">
    <property type="entry name" value="Glutaminase/Asparaginase"/>
    <property type="match status" value="1"/>
</dbReference>
<evidence type="ECO:0000313" key="6">
    <source>
        <dbReference type="EMBL" id="QDC25644.1"/>
    </source>
</evidence>
<dbReference type="SMART" id="SM00870">
    <property type="entry name" value="Asparaginase"/>
    <property type="match status" value="1"/>
</dbReference>
<dbReference type="GO" id="GO:0004067">
    <property type="term" value="F:asparaginase activity"/>
    <property type="evidence" value="ECO:0007669"/>
    <property type="project" value="UniProtKB-UniRule"/>
</dbReference>
<dbReference type="PROSITE" id="PS51732">
    <property type="entry name" value="ASN_GLN_ASE_3"/>
    <property type="match status" value="1"/>
</dbReference>
<accession>A0A5B8C4X6</accession>
<dbReference type="Gene3D" id="3.40.50.40">
    <property type="match status" value="1"/>
</dbReference>
<dbReference type="InterPro" id="IPR040919">
    <property type="entry name" value="Asparaginase_C"/>
</dbReference>
<dbReference type="CDD" id="cd08964">
    <property type="entry name" value="L-asparaginase_II"/>
    <property type="match status" value="1"/>
</dbReference>
<sequence>MTGLWTVEVIGLGGTIAMPRSDDGGGGAVPSLTAEDLAAATPGLLDVADLNVSTPHLLPGASLTFELLRDVTAQARQAVDGGAAGVVLTQGTDTIEETAYLLDLLWDRDQPLVVTGAMRPPGTAGADGPGNLLAAVAVAVAPESRRRGVLVVFGDEVHAARRVAKVHSSRLAAFASPAAGPVGGVTEGIVRYWSPPPARRSTLTVGNGPAPAVALVPAVLGDTGAALRATAAASEGVVLAAMGGGHVPAAMVDALAAVVAAKPLAAATRTGAGPLLRDTYGFPGSERDLHRLGVLDAGDLPPLKARILLTAVMWAHGARAEQEAAFRRGADV</sequence>